<keyword evidence="10" id="KW-0966">Cell projection</keyword>
<comment type="subunit">
    <text evidence="4 6">The basal body constitutes a major portion of the flagellar organelle and consists of five rings (E,L,P,S, and M) mounted on a central rod. The rod consists of about 26 subunits of FlgG in the distal portion, and FlgB, FlgC and FlgF are thought to build up the proximal portion of the rod with about 6 subunits each.</text>
</comment>
<dbReference type="NCBIfam" id="NF009280">
    <property type="entry name" value="PRK12640.1"/>
    <property type="match status" value="1"/>
</dbReference>
<feature type="domain" description="Flagellar basal-body/hook protein C-terminal" evidence="8">
    <location>
        <begin position="199"/>
        <end position="238"/>
    </location>
</feature>
<sequence>MDRLIFTAFSGLNASMVRQRVIASNMANAQTIGFRADTLQFTPMTVKDGESLEVRALSDGEVRGADMHEGTLTQTGKPLDVAMTGKALLAVQAADGSESYTRRGDLSVSPAGVLVNGDGAPVIGDSGPISIPPGGQVAIGEDGAVLVRDPATPDAPPARVDRIKLTSPAGTRIEKGLDGLLRVYGGGALPADLEAKVIPGALEQSNVRPSDVLVQMVEAQRLFDIRTKLISTAKDLDEGGTALMRLT</sequence>
<keyword evidence="3 6" id="KW-0975">Bacterial flagellum</keyword>
<evidence type="ECO:0000313" key="11">
    <source>
        <dbReference type="Proteomes" id="UP001595604"/>
    </source>
</evidence>
<name>A0ABV7IXM9_9SPHN</name>
<dbReference type="NCBIfam" id="TIGR03506">
    <property type="entry name" value="FlgEFG_subfam"/>
    <property type="match status" value="1"/>
</dbReference>
<proteinExistence type="inferred from homology"/>
<dbReference type="InterPro" id="IPR037925">
    <property type="entry name" value="FlgE/F/G-like"/>
</dbReference>
<dbReference type="InterPro" id="IPR020013">
    <property type="entry name" value="Flagellar_FlgE/F/G"/>
</dbReference>
<dbReference type="InterPro" id="IPR053967">
    <property type="entry name" value="LlgE_F_G-like_D1"/>
</dbReference>
<dbReference type="Pfam" id="PF00460">
    <property type="entry name" value="Flg_bb_rod"/>
    <property type="match status" value="1"/>
</dbReference>
<evidence type="ECO:0000256" key="1">
    <source>
        <dbReference type="ARBA" id="ARBA00004117"/>
    </source>
</evidence>
<comment type="subcellular location">
    <subcellularLocation>
        <location evidence="1 6">Bacterial flagellum basal body</location>
    </subcellularLocation>
</comment>
<organism evidence="10 11">
    <name type="scientific">Novosphingobium bradum</name>
    <dbReference type="NCBI Taxonomy" id="1737444"/>
    <lineage>
        <taxon>Bacteria</taxon>
        <taxon>Pseudomonadati</taxon>
        <taxon>Pseudomonadota</taxon>
        <taxon>Alphaproteobacteria</taxon>
        <taxon>Sphingomonadales</taxon>
        <taxon>Sphingomonadaceae</taxon>
        <taxon>Novosphingobium</taxon>
    </lineage>
</organism>
<evidence type="ECO:0000256" key="2">
    <source>
        <dbReference type="ARBA" id="ARBA00009677"/>
    </source>
</evidence>
<evidence type="ECO:0000259" key="7">
    <source>
        <dbReference type="Pfam" id="PF00460"/>
    </source>
</evidence>
<dbReference type="Pfam" id="PF22692">
    <property type="entry name" value="LlgE_F_G_D1"/>
    <property type="match status" value="1"/>
</dbReference>
<dbReference type="EMBL" id="JBHRTQ010000013">
    <property type="protein sequence ID" value="MFC3175371.1"/>
    <property type="molecule type" value="Genomic_DNA"/>
</dbReference>
<evidence type="ECO:0000256" key="5">
    <source>
        <dbReference type="ARBA" id="ARBA00040228"/>
    </source>
</evidence>
<accession>A0ABV7IXM9</accession>
<evidence type="ECO:0000256" key="4">
    <source>
        <dbReference type="ARBA" id="ARBA00038560"/>
    </source>
</evidence>
<evidence type="ECO:0000259" key="9">
    <source>
        <dbReference type="Pfam" id="PF22692"/>
    </source>
</evidence>
<protein>
    <recommendedName>
        <fullName evidence="5 6">Flagellar basal-body rod protein FlgF</fullName>
    </recommendedName>
</protein>
<evidence type="ECO:0000259" key="8">
    <source>
        <dbReference type="Pfam" id="PF06429"/>
    </source>
</evidence>
<dbReference type="PANTHER" id="PTHR30435:SF18">
    <property type="entry name" value="FLAGELLAR BASAL-BODY ROD PROTEIN FLGF"/>
    <property type="match status" value="1"/>
</dbReference>
<dbReference type="InterPro" id="IPR010930">
    <property type="entry name" value="Flg_bb/hook_C_dom"/>
</dbReference>
<dbReference type="InterPro" id="IPR001444">
    <property type="entry name" value="Flag_bb_rod_N"/>
</dbReference>
<keyword evidence="10" id="KW-0282">Flagellum</keyword>
<reference evidence="11" key="1">
    <citation type="journal article" date="2019" name="Int. J. Syst. Evol. Microbiol.">
        <title>The Global Catalogue of Microorganisms (GCM) 10K type strain sequencing project: providing services to taxonomists for standard genome sequencing and annotation.</title>
        <authorList>
            <consortium name="The Broad Institute Genomics Platform"/>
            <consortium name="The Broad Institute Genome Sequencing Center for Infectious Disease"/>
            <person name="Wu L."/>
            <person name="Ma J."/>
        </authorList>
    </citation>
    <scope>NUCLEOTIDE SEQUENCE [LARGE SCALE GENOMIC DNA]</scope>
    <source>
        <strain evidence="11">KCTC 42984</strain>
    </source>
</reference>
<gene>
    <name evidence="10" type="ORF">ACFOD9_14010</name>
</gene>
<feature type="domain" description="Flagellar hook protein FlgE/F/G-like D1" evidence="9">
    <location>
        <begin position="82"/>
        <end position="146"/>
    </location>
</feature>
<dbReference type="Pfam" id="PF06429">
    <property type="entry name" value="Flg_bbr_C"/>
    <property type="match status" value="1"/>
</dbReference>
<dbReference type="SUPFAM" id="SSF117143">
    <property type="entry name" value="Flagellar hook protein flgE"/>
    <property type="match status" value="1"/>
</dbReference>
<dbReference type="PANTHER" id="PTHR30435">
    <property type="entry name" value="FLAGELLAR PROTEIN"/>
    <property type="match status" value="1"/>
</dbReference>
<evidence type="ECO:0000256" key="6">
    <source>
        <dbReference type="RuleBase" id="RU362116"/>
    </source>
</evidence>
<feature type="domain" description="Flagellar basal body rod protein N-terminal" evidence="7">
    <location>
        <begin position="7"/>
        <end position="35"/>
    </location>
</feature>
<evidence type="ECO:0000256" key="3">
    <source>
        <dbReference type="ARBA" id="ARBA00023143"/>
    </source>
</evidence>
<comment type="similarity">
    <text evidence="2 6">Belongs to the flagella basal body rod proteins family.</text>
</comment>
<evidence type="ECO:0000313" key="10">
    <source>
        <dbReference type="EMBL" id="MFC3175371.1"/>
    </source>
</evidence>
<dbReference type="RefSeq" id="WP_379510750.1">
    <property type="nucleotide sequence ID" value="NZ_JBHRTQ010000013.1"/>
</dbReference>
<keyword evidence="10" id="KW-0969">Cilium</keyword>
<keyword evidence="11" id="KW-1185">Reference proteome</keyword>
<dbReference type="Proteomes" id="UP001595604">
    <property type="component" value="Unassembled WGS sequence"/>
</dbReference>
<comment type="caution">
    <text evidence="10">The sequence shown here is derived from an EMBL/GenBank/DDBJ whole genome shotgun (WGS) entry which is preliminary data.</text>
</comment>